<keyword evidence="2" id="KW-1185">Reference proteome</keyword>
<sequence length="76" mass="8619">MEMQMQVGIPFISQPSNRINSRGIWLRDDPLSYSIPLLLLQLSLASILTRLLSFLLKRCAQPSFVSQILDLLSLFA</sequence>
<dbReference type="EMBL" id="OZ021736">
    <property type="protein sequence ID" value="CAK9314608.1"/>
    <property type="molecule type" value="Genomic_DNA"/>
</dbReference>
<proteinExistence type="predicted"/>
<protein>
    <submittedName>
        <fullName evidence="1">Uncharacterized protein</fullName>
    </submittedName>
</protein>
<reference evidence="1 2" key="1">
    <citation type="submission" date="2024-03" db="EMBL/GenBank/DDBJ databases">
        <authorList>
            <person name="Gkanogiannis A."/>
            <person name="Becerra Lopez-Lavalle L."/>
        </authorList>
    </citation>
    <scope>NUCLEOTIDE SEQUENCE [LARGE SCALE GENOMIC DNA]</scope>
</reference>
<evidence type="ECO:0000313" key="1">
    <source>
        <dbReference type="EMBL" id="CAK9314608.1"/>
    </source>
</evidence>
<organism evidence="1 2">
    <name type="scientific">Citrullus colocynthis</name>
    <name type="common">colocynth</name>
    <dbReference type="NCBI Taxonomy" id="252529"/>
    <lineage>
        <taxon>Eukaryota</taxon>
        <taxon>Viridiplantae</taxon>
        <taxon>Streptophyta</taxon>
        <taxon>Embryophyta</taxon>
        <taxon>Tracheophyta</taxon>
        <taxon>Spermatophyta</taxon>
        <taxon>Magnoliopsida</taxon>
        <taxon>eudicotyledons</taxon>
        <taxon>Gunneridae</taxon>
        <taxon>Pentapetalae</taxon>
        <taxon>rosids</taxon>
        <taxon>fabids</taxon>
        <taxon>Cucurbitales</taxon>
        <taxon>Cucurbitaceae</taxon>
        <taxon>Benincaseae</taxon>
        <taxon>Citrullus</taxon>
    </lineage>
</organism>
<gene>
    <name evidence="1" type="ORF">CITCOLO1_LOCUS6370</name>
</gene>
<accession>A0ABP0Y2F9</accession>
<name>A0ABP0Y2F9_9ROSI</name>
<evidence type="ECO:0000313" key="2">
    <source>
        <dbReference type="Proteomes" id="UP001642487"/>
    </source>
</evidence>
<dbReference type="Proteomes" id="UP001642487">
    <property type="component" value="Chromosome 2"/>
</dbReference>